<feature type="compositionally biased region" description="Polar residues" evidence="1">
    <location>
        <begin position="449"/>
        <end position="463"/>
    </location>
</feature>
<accession>A0A078B4Q0</accession>
<dbReference type="InParanoid" id="A0A078B4Q0"/>
<evidence type="ECO:0000313" key="2">
    <source>
        <dbReference type="EMBL" id="CDW88202.1"/>
    </source>
</evidence>
<evidence type="ECO:0000313" key="3">
    <source>
        <dbReference type="Proteomes" id="UP000039865"/>
    </source>
</evidence>
<dbReference type="EMBL" id="CCKQ01016329">
    <property type="protein sequence ID" value="CDW88202.1"/>
    <property type="molecule type" value="Genomic_DNA"/>
</dbReference>
<dbReference type="AlphaFoldDB" id="A0A078B4Q0"/>
<proteinExistence type="predicted"/>
<name>A0A078B4Q0_STYLE</name>
<feature type="region of interest" description="Disordered" evidence="1">
    <location>
        <begin position="449"/>
        <end position="473"/>
    </location>
</feature>
<sequence>MNHKLINNNNLTTITELTVDHNYNANGSISKKDKDLIINALNFNQNKNTNLESVQVKDLKQSLSLNNNSKHERSLNRSQNNMAMHDHNSFQQIKSQITMPQLKEDVIQTAIFAVNNLDIYAQKPKSAQRQRMRLSGTYEGGSIVKQMKSNNGLQTVEVGSPTSGRKVQININSGTGDELAFQNVLEGRNNLNQNYNAMFLAKQTSSPKYSKLVNINSKSINNGRDQETYLTESLSNDIKRTYYEQEGAGSIDSTSRKSGSKLMSYNRDINLISINDQDIQLDSKIQQQKLQQYKLSKVDKMFPQKSRYEISQGSSDQNATKFMARSFDGTTSAQNSRNKTKSSLANPMMRSILNDYNPQQIYEANTIQIPSNMNIEAANIHFSNAYRANQTTMRQYKQSKNSKFRSTIMNPPSIMTQHRQQKFCNQPPNTSVLNKSIKEDDYNQLKQLQQSQEKNKRNNQSVEYYSKDRRPKGKTIEHDFITGESKERPITLTNTSTRMFTSIKDQGINHHHYNQEFRKNVEQFPSVFRRTNGEFTAYQNAVKNHQSILCKNFSPAQKLSVKI</sequence>
<protein>
    <submittedName>
        <fullName evidence="2">Uncharacterized protein</fullName>
    </submittedName>
</protein>
<evidence type="ECO:0000256" key="1">
    <source>
        <dbReference type="SAM" id="MobiDB-lite"/>
    </source>
</evidence>
<dbReference type="Proteomes" id="UP000039865">
    <property type="component" value="Unassembled WGS sequence"/>
</dbReference>
<keyword evidence="3" id="KW-1185">Reference proteome</keyword>
<gene>
    <name evidence="2" type="primary">Contig12201.g13033</name>
    <name evidence="2" type="ORF">STYLEM_17320</name>
</gene>
<organism evidence="2 3">
    <name type="scientific">Stylonychia lemnae</name>
    <name type="common">Ciliate</name>
    <dbReference type="NCBI Taxonomy" id="5949"/>
    <lineage>
        <taxon>Eukaryota</taxon>
        <taxon>Sar</taxon>
        <taxon>Alveolata</taxon>
        <taxon>Ciliophora</taxon>
        <taxon>Intramacronucleata</taxon>
        <taxon>Spirotrichea</taxon>
        <taxon>Stichotrichia</taxon>
        <taxon>Sporadotrichida</taxon>
        <taxon>Oxytrichidae</taxon>
        <taxon>Stylonychinae</taxon>
        <taxon>Stylonychia</taxon>
    </lineage>
</organism>
<reference evidence="2 3" key="1">
    <citation type="submission" date="2014-06" db="EMBL/GenBank/DDBJ databases">
        <authorList>
            <person name="Swart Estienne"/>
        </authorList>
    </citation>
    <scope>NUCLEOTIDE SEQUENCE [LARGE SCALE GENOMIC DNA]</scope>
    <source>
        <strain evidence="2 3">130c</strain>
    </source>
</reference>